<name>A0A2D3UXJ7_9PEZI</name>
<sequence length="25" mass="2834">MTEPFSVLLLRPTGCMTSNLLTRPR</sequence>
<dbReference type="EMBL" id="FJUY01000002">
    <property type="protein sequence ID" value="CZT15866.1"/>
    <property type="molecule type" value="Genomic_DNA"/>
</dbReference>
<gene>
    <name evidence="1" type="ORF">RCC_01704</name>
</gene>
<protein>
    <submittedName>
        <fullName evidence="1">Uncharacterized protein</fullName>
    </submittedName>
</protein>
<dbReference type="Proteomes" id="UP000225277">
    <property type="component" value="Unassembled WGS sequence"/>
</dbReference>
<evidence type="ECO:0000313" key="1">
    <source>
        <dbReference type="EMBL" id="CZT15866.1"/>
    </source>
</evidence>
<evidence type="ECO:0000313" key="2">
    <source>
        <dbReference type="Proteomes" id="UP000225277"/>
    </source>
</evidence>
<proteinExistence type="predicted"/>
<accession>A0A2D3UXJ7</accession>
<reference evidence="1 2" key="1">
    <citation type="submission" date="2016-03" db="EMBL/GenBank/DDBJ databases">
        <authorList>
            <person name="Ploux O."/>
        </authorList>
    </citation>
    <scope>NUCLEOTIDE SEQUENCE [LARGE SCALE GENOMIC DNA]</scope>
    <source>
        <strain evidence="1 2">URUG2</strain>
    </source>
</reference>
<organism evidence="1 2">
    <name type="scientific">Ramularia collo-cygni</name>
    <dbReference type="NCBI Taxonomy" id="112498"/>
    <lineage>
        <taxon>Eukaryota</taxon>
        <taxon>Fungi</taxon>
        <taxon>Dikarya</taxon>
        <taxon>Ascomycota</taxon>
        <taxon>Pezizomycotina</taxon>
        <taxon>Dothideomycetes</taxon>
        <taxon>Dothideomycetidae</taxon>
        <taxon>Mycosphaerellales</taxon>
        <taxon>Mycosphaerellaceae</taxon>
        <taxon>Ramularia</taxon>
    </lineage>
</organism>
<keyword evidence="2" id="KW-1185">Reference proteome</keyword>
<dbReference type="AlphaFoldDB" id="A0A2D3UXJ7"/>